<name>A0A9P4LQU4_9PLEO</name>
<evidence type="ECO:0000313" key="2">
    <source>
        <dbReference type="EMBL" id="KAF2036586.1"/>
    </source>
</evidence>
<feature type="compositionally biased region" description="Low complexity" evidence="1">
    <location>
        <begin position="220"/>
        <end position="231"/>
    </location>
</feature>
<sequence>MASAAVGNFWLPHPTTLCPPPLHIHKKPRRTTIRRRLLRKSTNAHNHRSHGPLDDIINEIKSNIWELPPNHSPQSSVLDWASSCSALPTWSATPLPLSRAPSDQPLTVRKNRNSRSSASVSSMGDPPSKSRNGSQEEANTTPWPSFDTAIPHEYTNTTDLANRDGRVRSATARRGQEYTINRTDGHSDVRTQRRPSRLRLFTDGFPRLRRTPTGETSAGTADTSETTSPTTTALHFSPDDINVCEVLEEPSDKAVEAYLKRHAHNGTRLRAMMDRMAKRLPCPAEDLDSHELDDPEDAALPSTLRAAIRIFPEAKRLSDDLQNISIAVEVEGVLHNRQALKNTTVDVIFVVDNGYDLTVGICRYSTQTWQPARPNPSMTDVILGVARSLEGAELKLGRTHVILLSPAAHILHDVSQTFPDLYIHRINPAALPYRREPASQDAVCYERCCKNVFVSNWRFYQSVPGRIKRILKNARSKAPMGELTDLSIDLRAREGCDIIECFGQKDVPCLRLGQVHTFFARIRVKKEEAKHVDLQSINPVFNSSLDVKGLRQDLQNAVTLGATKVHILDVQLYHRNTINTVDCWNYTEAPLIIIEDLGGLAHPVDVALEVYKRQYFHKFVQLTTDEARVDIDHLLAIVGVDNELARKILGRMAKEIQCQEEIRKYERELRQKLPLCPGPIEIEVAHEWLQDIWNKRKTKRNGVAGVAGVDVDVSGLIDGFHGMKRLRLS</sequence>
<feature type="region of interest" description="Disordered" evidence="1">
    <location>
        <begin position="206"/>
        <end position="231"/>
    </location>
</feature>
<dbReference type="Proteomes" id="UP000799777">
    <property type="component" value="Unassembled WGS sequence"/>
</dbReference>
<gene>
    <name evidence="2" type="ORF">EK21DRAFT_51494</name>
</gene>
<keyword evidence="3" id="KW-1185">Reference proteome</keyword>
<dbReference type="AlphaFoldDB" id="A0A9P4LQU4"/>
<dbReference type="OrthoDB" id="3760848at2759"/>
<accession>A0A9P4LQU4</accession>
<protein>
    <submittedName>
        <fullName evidence="2">Uncharacterized protein</fullName>
    </submittedName>
</protein>
<feature type="compositionally biased region" description="Polar residues" evidence="1">
    <location>
        <begin position="129"/>
        <end position="143"/>
    </location>
</feature>
<evidence type="ECO:0000313" key="3">
    <source>
        <dbReference type="Proteomes" id="UP000799777"/>
    </source>
</evidence>
<feature type="region of interest" description="Disordered" evidence="1">
    <location>
        <begin position="92"/>
        <end position="177"/>
    </location>
</feature>
<reference evidence="2" key="1">
    <citation type="journal article" date="2020" name="Stud. Mycol.">
        <title>101 Dothideomycetes genomes: a test case for predicting lifestyles and emergence of pathogens.</title>
        <authorList>
            <person name="Haridas S."/>
            <person name="Albert R."/>
            <person name="Binder M."/>
            <person name="Bloem J."/>
            <person name="Labutti K."/>
            <person name="Salamov A."/>
            <person name="Andreopoulos B."/>
            <person name="Baker S."/>
            <person name="Barry K."/>
            <person name="Bills G."/>
            <person name="Bluhm B."/>
            <person name="Cannon C."/>
            <person name="Castanera R."/>
            <person name="Culley D."/>
            <person name="Daum C."/>
            <person name="Ezra D."/>
            <person name="Gonzalez J."/>
            <person name="Henrissat B."/>
            <person name="Kuo A."/>
            <person name="Liang C."/>
            <person name="Lipzen A."/>
            <person name="Lutzoni F."/>
            <person name="Magnuson J."/>
            <person name="Mondo S."/>
            <person name="Nolan M."/>
            <person name="Ohm R."/>
            <person name="Pangilinan J."/>
            <person name="Park H.-J."/>
            <person name="Ramirez L."/>
            <person name="Alfaro M."/>
            <person name="Sun H."/>
            <person name="Tritt A."/>
            <person name="Yoshinaga Y."/>
            <person name="Zwiers L.-H."/>
            <person name="Turgeon B."/>
            <person name="Goodwin S."/>
            <person name="Spatafora J."/>
            <person name="Crous P."/>
            <person name="Grigoriev I."/>
        </authorList>
    </citation>
    <scope>NUCLEOTIDE SEQUENCE</scope>
    <source>
        <strain evidence="2">CBS 110217</strain>
    </source>
</reference>
<comment type="caution">
    <text evidence="2">The sequence shown here is derived from an EMBL/GenBank/DDBJ whole genome shotgun (WGS) entry which is preliminary data.</text>
</comment>
<proteinExistence type="predicted"/>
<organism evidence="2 3">
    <name type="scientific">Setomelanomma holmii</name>
    <dbReference type="NCBI Taxonomy" id="210430"/>
    <lineage>
        <taxon>Eukaryota</taxon>
        <taxon>Fungi</taxon>
        <taxon>Dikarya</taxon>
        <taxon>Ascomycota</taxon>
        <taxon>Pezizomycotina</taxon>
        <taxon>Dothideomycetes</taxon>
        <taxon>Pleosporomycetidae</taxon>
        <taxon>Pleosporales</taxon>
        <taxon>Pleosporineae</taxon>
        <taxon>Phaeosphaeriaceae</taxon>
        <taxon>Setomelanomma</taxon>
    </lineage>
</organism>
<dbReference type="EMBL" id="ML978154">
    <property type="protein sequence ID" value="KAF2036586.1"/>
    <property type="molecule type" value="Genomic_DNA"/>
</dbReference>
<evidence type="ECO:0000256" key="1">
    <source>
        <dbReference type="SAM" id="MobiDB-lite"/>
    </source>
</evidence>